<feature type="transmembrane region" description="Helical" evidence="1">
    <location>
        <begin position="18"/>
        <end position="38"/>
    </location>
</feature>
<accession>A0A8S1MQ38</accession>
<name>A0A8S1MQ38_9CILI</name>
<comment type="caution">
    <text evidence="2">The sequence shown here is derived from an EMBL/GenBank/DDBJ whole genome shotgun (WGS) entry which is preliminary data.</text>
</comment>
<feature type="transmembrane region" description="Helical" evidence="1">
    <location>
        <begin position="391"/>
        <end position="413"/>
    </location>
</feature>
<sequence length="563" mass="67114">MFKLLNCLKYLSLKTATILLQLLIMSIVIGLCAIVLLVNRFMMDALISEFSDKLLFKQNFQQYELQTEMLKQQLNLPMYKRFQMMNSFNILYKDFIPQIQIQSINYPLECPSYEGKSHEQYNILFSLPEFCISFKNKTNFVENGQLYHFLNFLNQLIIPLTWTPFTTLYMTNTEENYYFASNPPIFDYPFYNPQIRPWYINHIEKSQISNRQAFVSYIYQSFGYNEFSFTITYSLFEKESQNKNQLKNIKAVMGYDMSFNEYANQLQFQQFVFLITNPLGQIICTNSIENVSLDQGIYYVYQQNLTGFTEKDWQQIKYSALYQPYINNCTLEINHLCRFNAKYQEDIILHVLNLNSDFFLIIFQNVTMQKENIGMAEKTKLDVIKTFARNLYYLIGISMILLISSWIGMYLFFRPIQQMKQKMEKIILKKFSSPNWMQKIQNEFDEKNTNYLKEALNNLKSVITNIKRKKCLNCYLIENFKYPRNIMISEFYQIKIKLKEIQQDIIDEESIIQNNQNIDKVNNQTQNIKSVPEIHSKKIYIQTLNSEIDENVQLINSTEGRIF</sequence>
<evidence type="ECO:0000313" key="3">
    <source>
        <dbReference type="Proteomes" id="UP000692954"/>
    </source>
</evidence>
<dbReference type="EMBL" id="CAJJDN010000038">
    <property type="protein sequence ID" value="CAD8078875.1"/>
    <property type="molecule type" value="Genomic_DNA"/>
</dbReference>
<reference evidence="2" key="1">
    <citation type="submission" date="2021-01" db="EMBL/GenBank/DDBJ databases">
        <authorList>
            <consortium name="Genoscope - CEA"/>
            <person name="William W."/>
        </authorList>
    </citation>
    <scope>NUCLEOTIDE SEQUENCE</scope>
</reference>
<evidence type="ECO:0000313" key="2">
    <source>
        <dbReference type="EMBL" id="CAD8078875.1"/>
    </source>
</evidence>
<keyword evidence="1" id="KW-1133">Transmembrane helix</keyword>
<keyword evidence="3" id="KW-1185">Reference proteome</keyword>
<organism evidence="2 3">
    <name type="scientific">Paramecium sonneborni</name>
    <dbReference type="NCBI Taxonomy" id="65129"/>
    <lineage>
        <taxon>Eukaryota</taxon>
        <taxon>Sar</taxon>
        <taxon>Alveolata</taxon>
        <taxon>Ciliophora</taxon>
        <taxon>Intramacronucleata</taxon>
        <taxon>Oligohymenophorea</taxon>
        <taxon>Peniculida</taxon>
        <taxon>Parameciidae</taxon>
        <taxon>Paramecium</taxon>
    </lineage>
</organism>
<protein>
    <recommendedName>
        <fullName evidence="4">Transmembrane protein</fullName>
    </recommendedName>
</protein>
<dbReference type="AlphaFoldDB" id="A0A8S1MQ38"/>
<proteinExistence type="predicted"/>
<keyword evidence="1" id="KW-0472">Membrane</keyword>
<keyword evidence="1" id="KW-0812">Transmembrane</keyword>
<dbReference type="OrthoDB" id="294442at2759"/>
<evidence type="ECO:0008006" key="4">
    <source>
        <dbReference type="Google" id="ProtNLM"/>
    </source>
</evidence>
<gene>
    <name evidence="2" type="ORF">PSON_ATCC_30995.1.T0380169</name>
</gene>
<dbReference type="Proteomes" id="UP000692954">
    <property type="component" value="Unassembled WGS sequence"/>
</dbReference>
<evidence type="ECO:0000256" key="1">
    <source>
        <dbReference type="SAM" id="Phobius"/>
    </source>
</evidence>